<feature type="region of interest" description="Disordered" evidence="1">
    <location>
        <begin position="50"/>
        <end position="70"/>
    </location>
</feature>
<evidence type="ECO:0000313" key="3">
    <source>
        <dbReference type="Proteomes" id="UP000297245"/>
    </source>
</evidence>
<reference evidence="2 3" key="1">
    <citation type="journal article" date="2019" name="Nat. Ecol. Evol.">
        <title>Megaphylogeny resolves global patterns of mushroom evolution.</title>
        <authorList>
            <person name="Varga T."/>
            <person name="Krizsan K."/>
            <person name="Foldi C."/>
            <person name="Dima B."/>
            <person name="Sanchez-Garcia M."/>
            <person name="Sanchez-Ramirez S."/>
            <person name="Szollosi G.J."/>
            <person name="Szarkandi J.G."/>
            <person name="Papp V."/>
            <person name="Albert L."/>
            <person name="Andreopoulos W."/>
            <person name="Angelini C."/>
            <person name="Antonin V."/>
            <person name="Barry K.W."/>
            <person name="Bougher N.L."/>
            <person name="Buchanan P."/>
            <person name="Buyck B."/>
            <person name="Bense V."/>
            <person name="Catcheside P."/>
            <person name="Chovatia M."/>
            <person name="Cooper J."/>
            <person name="Damon W."/>
            <person name="Desjardin D."/>
            <person name="Finy P."/>
            <person name="Geml J."/>
            <person name="Haridas S."/>
            <person name="Hughes K."/>
            <person name="Justo A."/>
            <person name="Karasinski D."/>
            <person name="Kautmanova I."/>
            <person name="Kiss B."/>
            <person name="Kocsube S."/>
            <person name="Kotiranta H."/>
            <person name="LaButti K.M."/>
            <person name="Lechner B.E."/>
            <person name="Liimatainen K."/>
            <person name="Lipzen A."/>
            <person name="Lukacs Z."/>
            <person name="Mihaltcheva S."/>
            <person name="Morgado L.N."/>
            <person name="Niskanen T."/>
            <person name="Noordeloos M.E."/>
            <person name="Ohm R.A."/>
            <person name="Ortiz-Santana B."/>
            <person name="Ovrebo C."/>
            <person name="Racz N."/>
            <person name="Riley R."/>
            <person name="Savchenko A."/>
            <person name="Shiryaev A."/>
            <person name="Soop K."/>
            <person name="Spirin V."/>
            <person name="Szebenyi C."/>
            <person name="Tomsovsky M."/>
            <person name="Tulloss R.E."/>
            <person name="Uehling J."/>
            <person name="Grigoriev I.V."/>
            <person name="Vagvolgyi C."/>
            <person name="Papp T."/>
            <person name="Martin F.M."/>
            <person name="Miettinen O."/>
            <person name="Hibbett D.S."/>
            <person name="Nagy L.G."/>
        </authorList>
    </citation>
    <scope>NUCLEOTIDE SEQUENCE [LARGE SCALE GENOMIC DNA]</scope>
    <source>
        <strain evidence="2 3">CBS 962.96</strain>
    </source>
</reference>
<accession>A0A4S8LKQ5</accession>
<keyword evidence="3" id="KW-1185">Reference proteome</keyword>
<proteinExistence type="predicted"/>
<sequence length="210" mass="23248">MLLWERIELCGTNYSKLGAYTKWVLDILTRPPWTLSAYPLHMISGHHRDVDSDEQSICPKGPPTSGMGRKRQSKATAGWFSNPVATSTIFSMSGDGRRLNSLQEVLTKGDLSSNASSEADPASSDLDEDEHHQQVNLSGDFLDGIDFDTQASHLNEGFSYFLGGSDILMDLIQGQSKCCVDIEWDTNAFASDSCKYSRVFRLQVLLLAFV</sequence>
<evidence type="ECO:0000313" key="2">
    <source>
        <dbReference type="EMBL" id="THU89826.1"/>
    </source>
</evidence>
<evidence type="ECO:0000256" key="1">
    <source>
        <dbReference type="SAM" id="MobiDB-lite"/>
    </source>
</evidence>
<organism evidence="2 3">
    <name type="scientific">Dendrothele bispora (strain CBS 962.96)</name>
    <dbReference type="NCBI Taxonomy" id="1314807"/>
    <lineage>
        <taxon>Eukaryota</taxon>
        <taxon>Fungi</taxon>
        <taxon>Dikarya</taxon>
        <taxon>Basidiomycota</taxon>
        <taxon>Agaricomycotina</taxon>
        <taxon>Agaricomycetes</taxon>
        <taxon>Agaricomycetidae</taxon>
        <taxon>Agaricales</taxon>
        <taxon>Agaricales incertae sedis</taxon>
        <taxon>Dendrothele</taxon>
    </lineage>
</organism>
<feature type="region of interest" description="Disordered" evidence="1">
    <location>
        <begin position="109"/>
        <end position="131"/>
    </location>
</feature>
<protein>
    <submittedName>
        <fullName evidence="2">Uncharacterized protein</fullName>
    </submittedName>
</protein>
<dbReference type="AlphaFoldDB" id="A0A4S8LKQ5"/>
<dbReference type="EMBL" id="ML179355">
    <property type="protein sequence ID" value="THU89826.1"/>
    <property type="molecule type" value="Genomic_DNA"/>
</dbReference>
<name>A0A4S8LKQ5_DENBC</name>
<gene>
    <name evidence="2" type="ORF">K435DRAFT_802456</name>
</gene>
<dbReference type="Proteomes" id="UP000297245">
    <property type="component" value="Unassembled WGS sequence"/>
</dbReference>